<dbReference type="Proteomes" id="UP001304895">
    <property type="component" value="Unassembled WGS sequence"/>
</dbReference>
<gene>
    <name evidence="1" type="ORF">BT67DRAFT_310133</name>
</gene>
<protein>
    <submittedName>
        <fullName evidence="1">Uncharacterized protein</fullName>
    </submittedName>
</protein>
<name>A0AAN6ZCM6_9PEZI</name>
<dbReference type="EMBL" id="MU853409">
    <property type="protein sequence ID" value="KAK4134165.1"/>
    <property type="molecule type" value="Genomic_DNA"/>
</dbReference>
<accession>A0AAN6ZCM6</accession>
<comment type="caution">
    <text evidence="1">The sequence shown here is derived from an EMBL/GenBank/DDBJ whole genome shotgun (WGS) entry which is preliminary data.</text>
</comment>
<sequence>MLPSHASRLQKPIYPCFIAGSVLGLGPLTHTPCNNNPSAGRLETRTIVIGLALNIIPTYHTGQPPTHASSHASYDPSGPGVQLYLLEPLLSLRRCRPFRLGEPCADASCLGVTRRASTGQLEATRRTLLVSCSGCDIMPQEWESAGSRLLSSFQTIRRSCLRKHQSVQLHCMSRPCMSAGISNP</sequence>
<keyword evidence="2" id="KW-1185">Reference proteome</keyword>
<proteinExistence type="predicted"/>
<reference evidence="1" key="2">
    <citation type="submission" date="2023-05" db="EMBL/GenBank/DDBJ databases">
        <authorList>
            <consortium name="Lawrence Berkeley National Laboratory"/>
            <person name="Steindorff A."/>
            <person name="Hensen N."/>
            <person name="Bonometti L."/>
            <person name="Westerberg I."/>
            <person name="Brannstrom I.O."/>
            <person name="Guillou S."/>
            <person name="Cros-Aarteil S."/>
            <person name="Calhoun S."/>
            <person name="Haridas S."/>
            <person name="Kuo A."/>
            <person name="Mondo S."/>
            <person name="Pangilinan J."/>
            <person name="Riley R."/>
            <person name="Labutti K."/>
            <person name="Andreopoulos B."/>
            <person name="Lipzen A."/>
            <person name="Chen C."/>
            <person name="Yanf M."/>
            <person name="Daum C."/>
            <person name="Ng V."/>
            <person name="Clum A."/>
            <person name="Ohm R."/>
            <person name="Martin F."/>
            <person name="Silar P."/>
            <person name="Natvig D."/>
            <person name="Lalanne C."/>
            <person name="Gautier V."/>
            <person name="Ament-Velasquez S.L."/>
            <person name="Kruys A."/>
            <person name="Hutchinson M.I."/>
            <person name="Powell A.J."/>
            <person name="Barry K."/>
            <person name="Miller A.N."/>
            <person name="Grigoriev I.V."/>
            <person name="Debuchy R."/>
            <person name="Gladieux P."/>
            <person name="Thoren M.H."/>
            <person name="Johannesson H."/>
        </authorList>
    </citation>
    <scope>NUCLEOTIDE SEQUENCE</scope>
    <source>
        <strain evidence="1">CBS 123565</strain>
    </source>
</reference>
<reference evidence="1" key="1">
    <citation type="journal article" date="2023" name="Mol. Phylogenet. Evol.">
        <title>Genome-scale phylogeny and comparative genomics of the fungal order Sordariales.</title>
        <authorList>
            <person name="Hensen N."/>
            <person name="Bonometti L."/>
            <person name="Westerberg I."/>
            <person name="Brannstrom I.O."/>
            <person name="Guillou S."/>
            <person name="Cros-Aarteil S."/>
            <person name="Calhoun S."/>
            <person name="Haridas S."/>
            <person name="Kuo A."/>
            <person name="Mondo S."/>
            <person name="Pangilinan J."/>
            <person name="Riley R."/>
            <person name="LaButti K."/>
            <person name="Andreopoulos B."/>
            <person name="Lipzen A."/>
            <person name="Chen C."/>
            <person name="Yan M."/>
            <person name="Daum C."/>
            <person name="Ng V."/>
            <person name="Clum A."/>
            <person name="Steindorff A."/>
            <person name="Ohm R.A."/>
            <person name="Martin F."/>
            <person name="Silar P."/>
            <person name="Natvig D.O."/>
            <person name="Lalanne C."/>
            <person name="Gautier V."/>
            <person name="Ament-Velasquez S.L."/>
            <person name="Kruys A."/>
            <person name="Hutchinson M.I."/>
            <person name="Powell A.J."/>
            <person name="Barry K."/>
            <person name="Miller A.N."/>
            <person name="Grigoriev I.V."/>
            <person name="Debuchy R."/>
            <person name="Gladieux P."/>
            <person name="Hiltunen Thoren M."/>
            <person name="Johannesson H."/>
        </authorList>
    </citation>
    <scope>NUCLEOTIDE SEQUENCE</scope>
    <source>
        <strain evidence="1">CBS 123565</strain>
    </source>
</reference>
<organism evidence="1 2">
    <name type="scientific">Trichocladium antarcticum</name>
    <dbReference type="NCBI Taxonomy" id="1450529"/>
    <lineage>
        <taxon>Eukaryota</taxon>
        <taxon>Fungi</taxon>
        <taxon>Dikarya</taxon>
        <taxon>Ascomycota</taxon>
        <taxon>Pezizomycotina</taxon>
        <taxon>Sordariomycetes</taxon>
        <taxon>Sordariomycetidae</taxon>
        <taxon>Sordariales</taxon>
        <taxon>Chaetomiaceae</taxon>
        <taxon>Trichocladium</taxon>
    </lineage>
</organism>
<evidence type="ECO:0000313" key="1">
    <source>
        <dbReference type="EMBL" id="KAK4134165.1"/>
    </source>
</evidence>
<dbReference type="AlphaFoldDB" id="A0AAN6ZCM6"/>
<evidence type="ECO:0000313" key="2">
    <source>
        <dbReference type="Proteomes" id="UP001304895"/>
    </source>
</evidence>